<feature type="transmembrane region" description="Helical" evidence="1">
    <location>
        <begin position="34"/>
        <end position="53"/>
    </location>
</feature>
<proteinExistence type="predicted"/>
<keyword evidence="1" id="KW-0812">Transmembrane</keyword>
<keyword evidence="1" id="KW-0472">Membrane</keyword>
<evidence type="ECO:0000256" key="1">
    <source>
        <dbReference type="SAM" id="Phobius"/>
    </source>
</evidence>
<evidence type="ECO:0000313" key="2">
    <source>
        <dbReference type="EMBL" id="CDW34749.1"/>
    </source>
</evidence>
<sequence length="94" mass="10371">MKSDYSGIFTCGLITFLILFTLMAIESDHLPSKILEVLTIGLSGMGLAVLFLCKGESKDSLETTTQDSQIINNNNNHPFDVTTRENCCRNHSTT</sequence>
<protein>
    <submittedName>
        <fullName evidence="2">Uncharacterized protein</fullName>
    </submittedName>
</protein>
<accession>A0A0K2U943</accession>
<dbReference type="AlphaFoldDB" id="A0A0K2U943"/>
<keyword evidence="1" id="KW-1133">Transmembrane helix</keyword>
<name>A0A0K2U943_LEPSM</name>
<dbReference type="EMBL" id="HACA01017388">
    <property type="protein sequence ID" value="CDW34749.1"/>
    <property type="molecule type" value="Transcribed_RNA"/>
</dbReference>
<reference evidence="2" key="1">
    <citation type="submission" date="2014-05" db="EMBL/GenBank/DDBJ databases">
        <authorList>
            <person name="Chronopoulou M."/>
        </authorList>
    </citation>
    <scope>NUCLEOTIDE SEQUENCE</scope>
    <source>
        <tissue evidence="2">Whole organism</tissue>
    </source>
</reference>
<organism evidence="2">
    <name type="scientific">Lepeophtheirus salmonis</name>
    <name type="common">Salmon louse</name>
    <name type="synonym">Caligus salmonis</name>
    <dbReference type="NCBI Taxonomy" id="72036"/>
    <lineage>
        <taxon>Eukaryota</taxon>
        <taxon>Metazoa</taxon>
        <taxon>Ecdysozoa</taxon>
        <taxon>Arthropoda</taxon>
        <taxon>Crustacea</taxon>
        <taxon>Multicrustacea</taxon>
        <taxon>Hexanauplia</taxon>
        <taxon>Copepoda</taxon>
        <taxon>Siphonostomatoida</taxon>
        <taxon>Caligidae</taxon>
        <taxon>Lepeophtheirus</taxon>
    </lineage>
</organism>